<protein>
    <submittedName>
        <fullName evidence="2">Uncharacterized protein</fullName>
    </submittedName>
</protein>
<accession>A0AAW0FFJ5</accession>
<comment type="caution">
    <text evidence="2">The sequence shown here is derived from an EMBL/GenBank/DDBJ whole genome shotgun (WGS) entry which is preliminary data.</text>
</comment>
<dbReference type="Proteomes" id="UP001385951">
    <property type="component" value="Unassembled WGS sequence"/>
</dbReference>
<keyword evidence="1" id="KW-0472">Membrane</keyword>
<evidence type="ECO:0000313" key="3">
    <source>
        <dbReference type="Proteomes" id="UP001385951"/>
    </source>
</evidence>
<feature type="transmembrane region" description="Helical" evidence="1">
    <location>
        <begin position="27"/>
        <end position="49"/>
    </location>
</feature>
<dbReference type="AlphaFoldDB" id="A0AAW0FFJ5"/>
<dbReference type="EMBL" id="JASBNA010000064">
    <property type="protein sequence ID" value="KAK7679012.1"/>
    <property type="molecule type" value="Genomic_DNA"/>
</dbReference>
<reference evidence="2 3" key="1">
    <citation type="submission" date="2022-09" db="EMBL/GenBank/DDBJ databases">
        <authorList>
            <person name="Palmer J.M."/>
        </authorList>
    </citation>
    <scope>NUCLEOTIDE SEQUENCE [LARGE SCALE GENOMIC DNA]</scope>
    <source>
        <strain evidence="2 3">DSM 7382</strain>
    </source>
</reference>
<proteinExistence type="predicted"/>
<keyword evidence="3" id="KW-1185">Reference proteome</keyword>
<gene>
    <name evidence="2" type="ORF">QCA50_017956</name>
</gene>
<sequence>MPHLVAHNVVPLTQHNVFDILDHLSGLLYQAFGGRVTLVVHGGIVMVLHQRLACRESTRDIDFCLRSFVSESQKLGIHDAEARLNSCINATAKRFQLGADWMNCHADVALPMSIE</sequence>
<organism evidence="2 3">
    <name type="scientific">Cerrena zonata</name>
    <dbReference type="NCBI Taxonomy" id="2478898"/>
    <lineage>
        <taxon>Eukaryota</taxon>
        <taxon>Fungi</taxon>
        <taxon>Dikarya</taxon>
        <taxon>Basidiomycota</taxon>
        <taxon>Agaricomycotina</taxon>
        <taxon>Agaricomycetes</taxon>
        <taxon>Polyporales</taxon>
        <taxon>Cerrenaceae</taxon>
        <taxon>Cerrena</taxon>
    </lineage>
</organism>
<keyword evidence="1" id="KW-1133">Transmembrane helix</keyword>
<evidence type="ECO:0000313" key="2">
    <source>
        <dbReference type="EMBL" id="KAK7679012.1"/>
    </source>
</evidence>
<evidence type="ECO:0000256" key="1">
    <source>
        <dbReference type="SAM" id="Phobius"/>
    </source>
</evidence>
<keyword evidence="1" id="KW-0812">Transmembrane</keyword>
<name>A0AAW0FFJ5_9APHY</name>